<feature type="transmembrane region" description="Helical" evidence="1">
    <location>
        <begin position="20"/>
        <end position="42"/>
    </location>
</feature>
<gene>
    <name evidence="2" type="ORF">EF294_19605</name>
</gene>
<comment type="caution">
    <text evidence="2">The sequence shown here is derived from an EMBL/GenBank/DDBJ whole genome shotgun (WGS) entry which is preliminary data.</text>
</comment>
<evidence type="ECO:0000313" key="2">
    <source>
        <dbReference type="EMBL" id="RPA57079.1"/>
    </source>
</evidence>
<dbReference type="OrthoDB" id="4379928at2"/>
<dbReference type="Proteomes" id="UP000267536">
    <property type="component" value="Unassembled WGS sequence"/>
</dbReference>
<evidence type="ECO:0000256" key="1">
    <source>
        <dbReference type="SAM" id="Phobius"/>
    </source>
</evidence>
<reference evidence="2 3" key="1">
    <citation type="submission" date="2018-11" db="EMBL/GenBank/DDBJ databases">
        <title>Draft genome sequence of Gordonia sp. RS15-1S isolated from rice stems.</title>
        <authorList>
            <person name="Muangham S."/>
        </authorList>
    </citation>
    <scope>NUCLEOTIDE SEQUENCE [LARGE SCALE GENOMIC DNA]</scope>
    <source>
        <strain evidence="2 3">RS15-1S</strain>
    </source>
</reference>
<keyword evidence="1" id="KW-1133">Transmembrane helix</keyword>
<keyword evidence="3" id="KW-1185">Reference proteome</keyword>
<dbReference type="AlphaFoldDB" id="A0A3N4G2B0"/>
<organism evidence="2 3">
    <name type="scientific">Gordonia oryzae</name>
    <dbReference type="NCBI Taxonomy" id="2487349"/>
    <lineage>
        <taxon>Bacteria</taxon>
        <taxon>Bacillati</taxon>
        <taxon>Actinomycetota</taxon>
        <taxon>Actinomycetes</taxon>
        <taxon>Mycobacteriales</taxon>
        <taxon>Gordoniaceae</taxon>
        <taxon>Gordonia</taxon>
    </lineage>
</organism>
<dbReference type="RefSeq" id="WP_123932577.1">
    <property type="nucleotide sequence ID" value="NZ_JBPSDP010000020.1"/>
</dbReference>
<sequence>MRLFPRTSATRDRIVAPGAALVAAVMAVVMIAALVAVVIAAATSSIDQRRTADNRDSLRAHAGEIVAQVFSVDTATWQTDRARARTLVAGDFVGSFAAQLHRAPPAGTVSVRWHPDTVAIIDTGREDGDALIRATVLTRSENGPKNSGQENAVQESAEHLTLRAGFVRHDRRWLLRDAEVVS</sequence>
<keyword evidence="1" id="KW-0812">Transmembrane</keyword>
<dbReference type="EMBL" id="RKMH01000019">
    <property type="protein sequence ID" value="RPA57079.1"/>
    <property type="molecule type" value="Genomic_DNA"/>
</dbReference>
<evidence type="ECO:0000313" key="3">
    <source>
        <dbReference type="Proteomes" id="UP000267536"/>
    </source>
</evidence>
<evidence type="ECO:0008006" key="4">
    <source>
        <dbReference type="Google" id="ProtNLM"/>
    </source>
</evidence>
<protein>
    <recommendedName>
        <fullName evidence="4">Mammalian cell entry protein</fullName>
    </recommendedName>
</protein>
<accession>A0A3N4G2B0</accession>
<proteinExistence type="predicted"/>
<name>A0A3N4G2B0_9ACTN</name>
<keyword evidence="1" id="KW-0472">Membrane</keyword>